<name>A0A9N9CI17_9GLOM</name>
<dbReference type="AlphaFoldDB" id="A0A9N9CI17"/>
<organism evidence="1 2">
    <name type="scientific">Diversispora eburnea</name>
    <dbReference type="NCBI Taxonomy" id="1213867"/>
    <lineage>
        <taxon>Eukaryota</taxon>
        <taxon>Fungi</taxon>
        <taxon>Fungi incertae sedis</taxon>
        <taxon>Mucoromycota</taxon>
        <taxon>Glomeromycotina</taxon>
        <taxon>Glomeromycetes</taxon>
        <taxon>Diversisporales</taxon>
        <taxon>Diversisporaceae</taxon>
        <taxon>Diversispora</taxon>
    </lineage>
</organism>
<accession>A0A9N9CI17</accession>
<comment type="caution">
    <text evidence="1">The sequence shown here is derived from an EMBL/GenBank/DDBJ whole genome shotgun (WGS) entry which is preliminary data.</text>
</comment>
<evidence type="ECO:0000313" key="1">
    <source>
        <dbReference type="EMBL" id="CAG8602297.1"/>
    </source>
</evidence>
<proteinExistence type="predicted"/>
<reference evidence="1" key="1">
    <citation type="submission" date="2021-06" db="EMBL/GenBank/DDBJ databases">
        <authorList>
            <person name="Kallberg Y."/>
            <person name="Tangrot J."/>
            <person name="Rosling A."/>
        </authorList>
    </citation>
    <scope>NUCLEOTIDE SEQUENCE</scope>
    <source>
        <strain evidence="1">AZ414A</strain>
    </source>
</reference>
<keyword evidence="2" id="KW-1185">Reference proteome</keyword>
<evidence type="ECO:0000313" key="2">
    <source>
        <dbReference type="Proteomes" id="UP000789706"/>
    </source>
</evidence>
<gene>
    <name evidence="1" type="ORF">DEBURN_LOCUS9580</name>
</gene>
<dbReference type="Proteomes" id="UP000789706">
    <property type="component" value="Unassembled WGS sequence"/>
</dbReference>
<protein>
    <submittedName>
        <fullName evidence="1">9464_t:CDS:1</fullName>
    </submittedName>
</protein>
<dbReference type="EMBL" id="CAJVPK010001923">
    <property type="protein sequence ID" value="CAG8602297.1"/>
    <property type="molecule type" value="Genomic_DNA"/>
</dbReference>
<sequence>IFGSSAVGYVVWARWIGLGPVDLGFLAGKRIDKRNHSESLGWKVAITIEKKGREAIHSSLSVKNVFQTNFNYLSSDASTSNDSELALQQTVF</sequence>
<feature type="non-terminal residue" evidence="1">
    <location>
        <position position="92"/>
    </location>
</feature>